<keyword evidence="3" id="KW-0808">Transferase</keyword>
<keyword evidence="3" id="KW-0489">Methyltransferase</keyword>
<feature type="compositionally biased region" description="Polar residues" evidence="1">
    <location>
        <begin position="19"/>
        <end position="33"/>
    </location>
</feature>
<dbReference type="Proteomes" id="UP001301958">
    <property type="component" value="Unassembled WGS sequence"/>
</dbReference>
<evidence type="ECO:0000256" key="1">
    <source>
        <dbReference type="SAM" id="MobiDB-lite"/>
    </source>
</evidence>
<dbReference type="GO" id="GO:0032259">
    <property type="term" value="P:methylation"/>
    <property type="evidence" value="ECO:0007669"/>
    <property type="project" value="UniProtKB-KW"/>
</dbReference>
<evidence type="ECO:0000313" key="4">
    <source>
        <dbReference type="Proteomes" id="UP001301958"/>
    </source>
</evidence>
<dbReference type="GO" id="GO:0008168">
    <property type="term" value="F:methyltransferase activity"/>
    <property type="evidence" value="ECO:0007669"/>
    <property type="project" value="UniProtKB-KW"/>
</dbReference>
<dbReference type="AlphaFoldDB" id="A0AAN7BTW0"/>
<comment type="caution">
    <text evidence="3">The sequence shown here is derived from an EMBL/GenBank/DDBJ whole genome shotgun (WGS) entry which is preliminary data.</text>
</comment>
<keyword evidence="4" id="KW-1185">Reference proteome</keyword>
<dbReference type="Gene3D" id="3.40.50.150">
    <property type="entry name" value="Vaccinia Virus protein VP39"/>
    <property type="match status" value="1"/>
</dbReference>
<protein>
    <submittedName>
        <fullName evidence="3">S-adenosyl-L-methionine-dependent methyltransferase</fullName>
    </submittedName>
</protein>
<keyword evidence="2" id="KW-0472">Membrane</keyword>
<feature type="transmembrane region" description="Helical" evidence="2">
    <location>
        <begin position="79"/>
        <end position="99"/>
    </location>
</feature>
<gene>
    <name evidence="3" type="ORF">QBC38DRAFT_412431</name>
</gene>
<dbReference type="CDD" id="cd02440">
    <property type="entry name" value="AdoMet_MTases"/>
    <property type="match status" value="1"/>
</dbReference>
<reference evidence="3" key="2">
    <citation type="submission" date="2023-05" db="EMBL/GenBank/DDBJ databases">
        <authorList>
            <consortium name="Lawrence Berkeley National Laboratory"/>
            <person name="Steindorff A."/>
            <person name="Hensen N."/>
            <person name="Bonometti L."/>
            <person name="Westerberg I."/>
            <person name="Brannstrom I.O."/>
            <person name="Guillou S."/>
            <person name="Cros-Aarteil S."/>
            <person name="Calhoun S."/>
            <person name="Haridas S."/>
            <person name="Kuo A."/>
            <person name="Mondo S."/>
            <person name="Pangilinan J."/>
            <person name="Riley R."/>
            <person name="Labutti K."/>
            <person name="Andreopoulos B."/>
            <person name="Lipzen A."/>
            <person name="Chen C."/>
            <person name="Yanf M."/>
            <person name="Daum C."/>
            <person name="Ng V."/>
            <person name="Clum A."/>
            <person name="Ohm R."/>
            <person name="Martin F."/>
            <person name="Silar P."/>
            <person name="Natvig D."/>
            <person name="Lalanne C."/>
            <person name="Gautier V."/>
            <person name="Ament-Velasquez S.L."/>
            <person name="Kruys A."/>
            <person name="Hutchinson M.I."/>
            <person name="Powell A.J."/>
            <person name="Barry K."/>
            <person name="Miller A.N."/>
            <person name="Grigoriev I.V."/>
            <person name="Debuchy R."/>
            <person name="Gladieux P."/>
            <person name="Thoren M.H."/>
            <person name="Johannesson H."/>
        </authorList>
    </citation>
    <scope>NUCLEOTIDE SEQUENCE</scope>
    <source>
        <strain evidence="3">CBS 990.96</strain>
    </source>
</reference>
<organism evidence="3 4">
    <name type="scientific">Podospora fimiseda</name>
    <dbReference type="NCBI Taxonomy" id="252190"/>
    <lineage>
        <taxon>Eukaryota</taxon>
        <taxon>Fungi</taxon>
        <taxon>Dikarya</taxon>
        <taxon>Ascomycota</taxon>
        <taxon>Pezizomycotina</taxon>
        <taxon>Sordariomycetes</taxon>
        <taxon>Sordariomycetidae</taxon>
        <taxon>Sordariales</taxon>
        <taxon>Podosporaceae</taxon>
        <taxon>Podospora</taxon>
    </lineage>
</organism>
<feature type="region of interest" description="Disordered" evidence="1">
    <location>
        <begin position="401"/>
        <end position="427"/>
    </location>
</feature>
<dbReference type="PANTHER" id="PTHR42912">
    <property type="entry name" value="METHYLTRANSFERASE"/>
    <property type="match status" value="1"/>
</dbReference>
<proteinExistence type="predicted"/>
<dbReference type="SUPFAM" id="SSF53335">
    <property type="entry name" value="S-adenosyl-L-methionine-dependent methyltransferases"/>
    <property type="match status" value="1"/>
</dbReference>
<keyword evidence="2" id="KW-0812">Transmembrane</keyword>
<sequence>MASRLILRMPITRPPLNPHPTTFTRNLTFTSRQQAKRRLQPLTRSPPPTSKSQPPRLPNPQSPNSTPKTFNDIFSERKLPLIGAGIVALLLGTYLSIVITSTLKSSSSSSSEPCSHDHISAQKFDSRLDLPERLGGITSLRRQLASEARGHVLEIAIGTGRNLPYYDWTEVVSPSSHLSDGERVKKVLNWPQRKYGTQISDLEKEHGGLEGEVISYTGVDISPDMLLLARDRVRLNVPGLAKIMRKRRAEPMPEEKPATVVSAVEDRVKLVLSDAEKLPIPPPPSTLESEKYDTILQTFGLCSVEDPKRLLKNMLKAVKPGTGKILLLEHGRGWFDWMNGLLDKWAPAHHAKYGCWWNRDIEGIVREVEGEMGGKVEIKRLKRPAWRQFGTVMLVELRVKGEGEGEEKREEKKEEKKGENKGEKKEK</sequence>
<name>A0AAN7BTW0_9PEZI</name>
<dbReference type="Pfam" id="PF13489">
    <property type="entry name" value="Methyltransf_23"/>
    <property type="match status" value="1"/>
</dbReference>
<evidence type="ECO:0000313" key="3">
    <source>
        <dbReference type="EMBL" id="KAK4229455.1"/>
    </source>
</evidence>
<dbReference type="InterPro" id="IPR029063">
    <property type="entry name" value="SAM-dependent_MTases_sf"/>
</dbReference>
<dbReference type="InterPro" id="IPR050508">
    <property type="entry name" value="Methyltransf_Superfamily"/>
</dbReference>
<accession>A0AAN7BTW0</accession>
<feature type="region of interest" description="Disordered" evidence="1">
    <location>
        <begin position="1"/>
        <end position="71"/>
    </location>
</feature>
<dbReference type="EMBL" id="MU865308">
    <property type="protein sequence ID" value="KAK4229455.1"/>
    <property type="molecule type" value="Genomic_DNA"/>
</dbReference>
<evidence type="ECO:0000256" key="2">
    <source>
        <dbReference type="SAM" id="Phobius"/>
    </source>
</evidence>
<keyword evidence="2" id="KW-1133">Transmembrane helix</keyword>
<feature type="compositionally biased region" description="Pro residues" evidence="1">
    <location>
        <begin position="44"/>
        <end position="61"/>
    </location>
</feature>
<reference evidence="3" key="1">
    <citation type="journal article" date="2023" name="Mol. Phylogenet. Evol.">
        <title>Genome-scale phylogeny and comparative genomics of the fungal order Sordariales.</title>
        <authorList>
            <person name="Hensen N."/>
            <person name="Bonometti L."/>
            <person name="Westerberg I."/>
            <person name="Brannstrom I.O."/>
            <person name="Guillou S."/>
            <person name="Cros-Aarteil S."/>
            <person name="Calhoun S."/>
            <person name="Haridas S."/>
            <person name="Kuo A."/>
            <person name="Mondo S."/>
            <person name="Pangilinan J."/>
            <person name="Riley R."/>
            <person name="LaButti K."/>
            <person name="Andreopoulos B."/>
            <person name="Lipzen A."/>
            <person name="Chen C."/>
            <person name="Yan M."/>
            <person name="Daum C."/>
            <person name="Ng V."/>
            <person name="Clum A."/>
            <person name="Steindorff A."/>
            <person name="Ohm R.A."/>
            <person name="Martin F."/>
            <person name="Silar P."/>
            <person name="Natvig D.O."/>
            <person name="Lalanne C."/>
            <person name="Gautier V."/>
            <person name="Ament-Velasquez S.L."/>
            <person name="Kruys A."/>
            <person name="Hutchinson M.I."/>
            <person name="Powell A.J."/>
            <person name="Barry K."/>
            <person name="Miller A.N."/>
            <person name="Grigoriev I.V."/>
            <person name="Debuchy R."/>
            <person name="Gladieux P."/>
            <person name="Hiltunen Thoren M."/>
            <person name="Johannesson H."/>
        </authorList>
    </citation>
    <scope>NUCLEOTIDE SEQUENCE</scope>
    <source>
        <strain evidence="3">CBS 990.96</strain>
    </source>
</reference>
<dbReference type="PANTHER" id="PTHR42912:SF83">
    <property type="entry name" value="METHYLTRANSFERASE TYPE 11 DOMAIN-CONTAINING PROTEIN"/>
    <property type="match status" value="1"/>
</dbReference>